<feature type="compositionally biased region" description="Basic and acidic residues" evidence="1">
    <location>
        <begin position="113"/>
        <end position="129"/>
    </location>
</feature>
<gene>
    <name evidence="2" type="ORF">FQA47_024986</name>
</gene>
<organism evidence="2 3">
    <name type="scientific">Oryzias melastigma</name>
    <name type="common">Marine medaka</name>
    <dbReference type="NCBI Taxonomy" id="30732"/>
    <lineage>
        <taxon>Eukaryota</taxon>
        <taxon>Metazoa</taxon>
        <taxon>Chordata</taxon>
        <taxon>Craniata</taxon>
        <taxon>Vertebrata</taxon>
        <taxon>Euteleostomi</taxon>
        <taxon>Actinopterygii</taxon>
        <taxon>Neopterygii</taxon>
        <taxon>Teleostei</taxon>
        <taxon>Neoteleostei</taxon>
        <taxon>Acanthomorphata</taxon>
        <taxon>Ovalentaria</taxon>
        <taxon>Atherinomorphae</taxon>
        <taxon>Beloniformes</taxon>
        <taxon>Adrianichthyidae</taxon>
        <taxon>Oryziinae</taxon>
        <taxon>Oryzias</taxon>
    </lineage>
</organism>
<evidence type="ECO:0000313" key="2">
    <source>
        <dbReference type="EMBL" id="KAF6733592.1"/>
    </source>
</evidence>
<evidence type="ECO:0000256" key="1">
    <source>
        <dbReference type="SAM" id="MobiDB-lite"/>
    </source>
</evidence>
<accession>A0A834FGM7</accession>
<dbReference type="EMBL" id="WKFB01000155">
    <property type="protein sequence ID" value="KAF6733592.1"/>
    <property type="molecule type" value="Genomic_DNA"/>
</dbReference>
<feature type="region of interest" description="Disordered" evidence="1">
    <location>
        <begin position="109"/>
        <end position="129"/>
    </location>
</feature>
<reference evidence="2" key="1">
    <citation type="journal article" name="BMC Genomics">
        <title>Long-read sequencing and de novo genome assembly of marine medaka (Oryzias melastigma).</title>
        <authorList>
            <person name="Liang P."/>
            <person name="Saqib H.S.A."/>
            <person name="Ni X."/>
            <person name="Shen Y."/>
        </authorList>
    </citation>
    <scope>NUCLEOTIDE SEQUENCE</scope>
    <source>
        <strain evidence="2">Bigg-433</strain>
    </source>
</reference>
<sequence length="129" mass="14340">MITRSCNPSSNYHRRDSLKALDKLPLIVAGAPADQEPALISCFCSERALLLMHNEEQFESLLQKQSDLRSSLRLPCTLPSRVRTECVREPAELRVFDAGAELRGAGSISVMSAERHQEDSSRSADRSLI</sequence>
<evidence type="ECO:0000313" key="3">
    <source>
        <dbReference type="Proteomes" id="UP000646548"/>
    </source>
</evidence>
<protein>
    <submittedName>
        <fullName evidence="2">Uncharacterized protein</fullName>
    </submittedName>
</protein>
<proteinExistence type="predicted"/>
<comment type="caution">
    <text evidence="2">The sequence shown here is derived from an EMBL/GenBank/DDBJ whole genome shotgun (WGS) entry which is preliminary data.</text>
</comment>
<dbReference type="Proteomes" id="UP000646548">
    <property type="component" value="Unassembled WGS sequence"/>
</dbReference>
<name>A0A834FGM7_ORYME</name>
<dbReference type="AlphaFoldDB" id="A0A834FGM7"/>